<organism evidence="7 8">
    <name type="scientific">Xylanimonas allomyrinae</name>
    <dbReference type="NCBI Taxonomy" id="2509459"/>
    <lineage>
        <taxon>Bacteria</taxon>
        <taxon>Bacillati</taxon>
        <taxon>Actinomycetota</taxon>
        <taxon>Actinomycetes</taxon>
        <taxon>Micrococcales</taxon>
        <taxon>Promicromonosporaceae</taxon>
        <taxon>Xylanimonas</taxon>
    </lineage>
</organism>
<keyword evidence="8" id="KW-1185">Reference proteome</keyword>
<sequence length="537" mass="57290">MQQPHVDVDVDRQRLIAAVDRTAILRRAARPGGITRIRLRIHHPHIALQRRRPVAQVARARHRASRNVRVTEARRVEEARRACARVLRTVVDRVDDGLCRRGQDCDDAQAGPGVDRAALRAGSVRERDVTLVDFPLPGAVEIGRVLDGIVEANRSGRIVVDLDAAGREGLVVAALGLTVNEASNAFAKAMVADGRLTTEDAEVVLAEKRSVVRKAGLLEFVDADAGLMDVGGMSDLKCWFEKRDGLWLQEARAFGVPPPKGVLITGVPGCGKSLTAKAVAGVWGLPLLRLDVGRVFGGLMGSSEANMRAVLRTAEAVAPCIVWVDEIDKGFAGLASGGDSGTTARVFGSFLTWMAEKTAPVFVIATANRADRLPPELVRKGRFDEVFFVDLPTAVEREEIWAVRLRARLEGSRAGGAVQVDQGLCTRLAAASEGFSGAEIEQSVATALVEAFADRRQLLEADLFRAVDAMVPVSVTQADEVAQVRSWASTHAVPATAPQDRVAPLGGLPGAGPGGPLGTDGNVDGFPKSGWQKGELN</sequence>
<evidence type="ECO:0000256" key="1">
    <source>
        <dbReference type="ARBA" id="ARBA00022741"/>
    </source>
</evidence>
<dbReference type="PANTHER" id="PTHR42960:SF1">
    <property type="entry name" value="YCF46 PROTEIN"/>
    <property type="match status" value="1"/>
</dbReference>
<proteinExistence type="inferred from homology"/>
<evidence type="ECO:0000256" key="4">
    <source>
        <dbReference type="ARBA" id="ARBA00040480"/>
    </source>
</evidence>
<dbReference type="OrthoDB" id="9809379at2"/>
<evidence type="ECO:0000259" key="6">
    <source>
        <dbReference type="SMART" id="SM00382"/>
    </source>
</evidence>
<dbReference type="Gene3D" id="1.10.8.60">
    <property type="match status" value="1"/>
</dbReference>
<dbReference type="AlphaFoldDB" id="A0A4P6EQI7"/>
<dbReference type="Pfam" id="PF00004">
    <property type="entry name" value="AAA"/>
    <property type="match status" value="1"/>
</dbReference>
<accession>A0A4P6EQI7</accession>
<feature type="compositionally biased region" description="Gly residues" evidence="5">
    <location>
        <begin position="507"/>
        <end position="518"/>
    </location>
</feature>
<dbReference type="KEGG" id="xyl:ET495_08015"/>
<dbReference type="GO" id="GO:0005524">
    <property type="term" value="F:ATP binding"/>
    <property type="evidence" value="ECO:0007669"/>
    <property type="project" value="UniProtKB-KW"/>
</dbReference>
<comment type="similarity">
    <text evidence="3">Belongs to the AAA ATPase family. Highly divergent.</text>
</comment>
<dbReference type="Gene3D" id="3.40.50.300">
    <property type="entry name" value="P-loop containing nucleotide triphosphate hydrolases"/>
    <property type="match status" value="1"/>
</dbReference>
<protein>
    <recommendedName>
        <fullName evidence="4">Uncharacterized AAA domain-containing protein ycf46</fullName>
    </recommendedName>
</protein>
<dbReference type="Proteomes" id="UP000291758">
    <property type="component" value="Chromosome"/>
</dbReference>
<name>A0A4P6EQI7_9MICO</name>
<dbReference type="GO" id="GO:0016887">
    <property type="term" value="F:ATP hydrolysis activity"/>
    <property type="evidence" value="ECO:0007669"/>
    <property type="project" value="InterPro"/>
</dbReference>
<dbReference type="InterPro" id="IPR052381">
    <property type="entry name" value="AAA_domain_protein"/>
</dbReference>
<evidence type="ECO:0000256" key="2">
    <source>
        <dbReference type="ARBA" id="ARBA00022840"/>
    </source>
</evidence>
<keyword evidence="1" id="KW-0547">Nucleotide-binding</keyword>
<dbReference type="PANTHER" id="PTHR42960">
    <property type="entry name" value="YCF46 PROTEIN"/>
    <property type="match status" value="1"/>
</dbReference>
<reference evidence="7 8" key="1">
    <citation type="submission" date="2019-01" db="EMBL/GenBank/DDBJ databases">
        <title>Genome sequencing of strain 2JSPR-7.</title>
        <authorList>
            <person name="Heo J."/>
            <person name="Kim S.-J."/>
            <person name="Kim J.-S."/>
            <person name="Hong S.-B."/>
            <person name="Kwon S.-W."/>
        </authorList>
    </citation>
    <scope>NUCLEOTIDE SEQUENCE [LARGE SCALE GENOMIC DNA]</scope>
    <source>
        <strain evidence="7 8">2JSPR-7</strain>
    </source>
</reference>
<feature type="domain" description="AAA+ ATPase" evidence="6">
    <location>
        <begin position="258"/>
        <end position="393"/>
    </location>
</feature>
<gene>
    <name evidence="7" type="ORF">ET495_08015</name>
</gene>
<evidence type="ECO:0000256" key="5">
    <source>
        <dbReference type="SAM" id="MobiDB-lite"/>
    </source>
</evidence>
<dbReference type="SUPFAM" id="SSF52540">
    <property type="entry name" value="P-loop containing nucleoside triphosphate hydrolases"/>
    <property type="match status" value="1"/>
</dbReference>
<dbReference type="InterPro" id="IPR003959">
    <property type="entry name" value="ATPase_AAA_core"/>
</dbReference>
<evidence type="ECO:0000256" key="3">
    <source>
        <dbReference type="ARBA" id="ARBA00038088"/>
    </source>
</evidence>
<dbReference type="SMART" id="SM00382">
    <property type="entry name" value="AAA"/>
    <property type="match status" value="1"/>
</dbReference>
<feature type="region of interest" description="Disordered" evidence="5">
    <location>
        <begin position="493"/>
        <end position="537"/>
    </location>
</feature>
<keyword evidence="2" id="KW-0067">ATP-binding</keyword>
<dbReference type="EMBL" id="CP035495">
    <property type="protein sequence ID" value="QAY64806.1"/>
    <property type="molecule type" value="Genomic_DNA"/>
</dbReference>
<dbReference type="CDD" id="cd19507">
    <property type="entry name" value="RecA-like_Ycf46-like"/>
    <property type="match status" value="1"/>
</dbReference>
<evidence type="ECO:0000313" key="8">
    <source>
        <dbReference type="Proteomes" id="UP000291758"/>
    </source>
</evidence>
<evidence type="ECO:0000313" key="7">
    <source>
        <dbReference type="EMBL" id="QAY64806.1"/>
    </source>
</evidence>
<dbReference type="InterPro" id="IPR027417">
    <property type="entry name" value="P-loop_NTPase"/>
</dbReference>
<dbReference type="InterPro" id="IPR003593">
    <property type="entry name" value="AAA+_ATPase"/>
</dbReference>